<organism evidence="1 2">
    <name type="scientific">Bifidobacterium primatium</name>
    <dbReference type="NCBI Taxonomy" id="2045438"/>
    <lineage>
        <taxon>Bacteria</taxon>
        <taxon>Bacillati</taxon>
        <taxon>Actinomycetota</taxon>
        <taxon>Actinomycetes</taxon>
        <taxon>Bifidobacteriales</taxon>
        <taxon>Bifidobacteriaceae</taxon>
        <taxon>Bifidobacterium</taxon>
    </lineage>
</organism>
<comment type="caution">
    <text evidence="1">The sequence shown here is derived from an EMBL/GenBank/DDBJ whole genome shotgun (WGS) entry which is preliminary data.</text>
</comment>
<evidence type="ECO:0008006" key="3">
    <source>
        <dbReference type="Google" id="ProtNLM"/>
    </source>
</evidence>
<reference evidence="1 2" key="1">
    <citation type="submission" date="2017-10" db="EMBL/GenBank/DDBJ databases">
        <title>Draft genome sequences of strains TRE 1, TRE 9, TRE H and TRI 7, isolated from tamarins, belonging to four potential novel Bifidobacterium species.</title>
        <authorList>
            <person name="Mattarelli P."/>
            <person name="Modesto M."/>
            <person name="Puglisi E."/>
            <person name="Morelli L."/>
            <person name="Spezio C."/>
            <person name="Bonetti A."/>
            <person name="Sandri C."/>
        </authorList>
    </citation>
    <scope>NUCLEOTIDE SEQUENCE [LARGE SCALE GENOMIC DNA]</scope>
    <source>
        <strain evidence="2">TRE1</strain>
    </source>
</reference>
<dbReference type="AlphaFoldDB" id="A0A2M9H8Y2"/>
<dbReference type="EMBL" id="PEBI01000002">
    <property type="protein sequence ID" value="PJM73263.1"/>
    <property type="molecule type" value="Genomic_DNA"/>
</dbReference>
<protein>
    <recommendedName>
        <fullName evidence="3">GAF domain-containing protein</fullName>
    </recommendedName>
</protein>
<evidence type="ECO:0000313" key="2">
    <source>
        <dbReference type="Proteomes" id="UP000229095"/>
    </source>
</evidence>
<dbReference type="Proteomes" id="UP000229095">
    <property type="component" value="Unassembled WGS sequence"/>
</dbReference>
<accession>A0A2M9H8Y2</accession>
<gene>
    <name evidence="1" type="ORF">CS006_04235</name>
</gene>
<proteinExistence type="predicted"/>
<sequence>MWWLQLVFGVVSALAAFLSAKQKKWSDEEHDDEMHSLEEERKAERVAVLTLINGVFLGISDDLVRFVNGTIRERKQQIAQIRQSVVDKICDLVHIPNARAAYYRIDDGQLSKNKLVMTNVAHAGKSREDEFSGEFFWNADSNGERNKDKDGLWGFDVDVLVNDVDKAEELLPDFDKGKKDKLKYRSFITISVRCGDLPFGMVTVNALENDAFTNRERYSVKALARLLAISEKLALSPQAESNYREQLKKCGLFLTQVEDYNRNPRKEDVQ</sequence>
<evidence type="ECO:0000313" key="1">
    <source>
        <dbReference type="EMBL" id="PJM73263.1"/>
    </source>
</evidence>
<keyword evidence="2" id="KW-1185">Reference proteome</keyword>
<name>A0A2M9H8Y2_9BIFI</name>